<keyword evidence="1" id="KW-0732">Signal</keyword>
<dbReference type="EMBL" id="QGKY02000089">
    <property type="protein sequence ID" value="KAF2613211.1"/>
    <property type="molecule type" value="Genomic_DNA"/>
</dbReference>
<evidence type="ECO:0000313" key="2">
    <source>
        <dbReference type="EMBL" id="KAF2583202.1"/>
    </source>
</evidence>
<organism evidence="2 4">
    <name type="scientific">Brassica cretica</name>
    <name type="common">Mustard</name>
    <dbReference type="NCBI Taxonomy" id="69181"/>
    <lineage>
        <taxon>Eukaryota</taxon>
        <taxon>Viridiplantae</taxon>
        <taxon>Streptophyta</taxon>
        <taxon>Embryophyta</taxon>
        <taxon>Tracheophyta</taxon>
        <taxon>Spermatophyta</taxon>
        <taxon>Magnoliopsida</taxon>
        <taxon>eudicotyledons</taxon>
        <taxon>Gunneridae</taxon>
        <taxon>Pentapetalae</taxon>
        <taxon>rosids</taxon>
        <taxon>malvids</taxon>
        <taxon>Brassicales</taxon>
        <taxon>Brassicaceae</taxon>
        <taxon>Brassiceae</taxon>
        <taxon>Brassica</taxon>
    </lineage>
</organism>
<dbReference type="AlphaFoldDB" id="A0A8S9JNR5"/>
<feature type="signal peptide" evidence="1">
    <location>
        <begin position="1"/>
        <end position="26"/>
    </location>
</feature>
<evidence type="ECO:0000313" key="4">
    <source>
        <dbReference type="Proteomes" id="UP000712281"/>
    </source>
</evidence>
<reference evidence="2" key="1">
    <citation type="submission" date="2019-12" db="EMBL/GenBank/DDBJ databases">
        <title>Genome sequencing and annotation of Brassica cretica.</title>
        <authorList>
            <person name="Studholme D.J."/>
            <person name="Sarris P.F."/>
        </authorList>
    </citation>
    <scope>NUCLEOTIDE SEQUENCE</scope>
    <source>
        <strain evidence="2">PFS-001/15</strain>
        <strain evidence="3">PFS-102/07</strain>
        <tissue evidence="2">Leaf</tissue>
    </source>
</reference>
<dbReference type="EMBL" id="QGKW02001660">
    <property type="protein sequence ID" value="KAF2583202.1"/>
    <property type="molecule type" value="Genomic_DNA"/>
</dbReference>
<proteinExistence type="predicted"/>
<evidence type="ECO:0000313" key="3">
    <source>
        <dbReference type="EMBL" id="KAF2613211.1"/>
    </source>
</evidence>
<sequence length="125" mass="13669">MLLELFAASLLLNLLHLRLLYQSSEPVQESEQDHQLYESVHPLRTPSASLVFRRAPTTSTKCVNCFPKSLSSSNRSYGSKEVTLELSELTLALSSPSLSVPQFKVAKSTISSGSANTKLAMSLLL</sequence>
<accession>A0A8S9JNR5</accession>
<feature type="chain" id="PRO_5042775575" evidence="1">
    <location>
        <begin position="27"/>
        <end position="125"/>
    </location>
</feature>
<evidence type="ECO:0000256" key="1">
    <source>
        <dbReference type="SAM" id="SignalP"/>
    </source>
</evidence>
<dbReference type="Proteomes" id="UP000712281">
    <property type="component" value="Unassembled WGS sequence"/>
</dbReference>
<comment type="caution">
    <text evidence="2">The sequence shown here is derived from an EMBL/GenBank/DDBJ whole genome shotgun (WGS) entry which is preliminary data.</text>
</comment>
<protein>
    <submittedName>
        <fullName evidence="2">Uncharacterized protein</fullName>
    </submittedName>
</protein>
<name>A0A8S9JNR5_BRACR</name>
<gene>
    <name evidence="2" type="ORF">F2Q68_00004312</name>
    <name evidence="3" type="ORF">F2Q70_00011196</name>
</gene>